<evidence type="ECO:0000313" key="3">
    <source>
        <dbReference type="Proteomes" id="UP000326198"/>
    </source>
</evidence>
<feature type="compositionally biased region" description="Basic and acidic residues" evidence="1">
    <location>
        <begin position="201"/>
        <end position="211"/>
    </location>
</feature>
<keyword evidence="3" id="KW-1185">Reference proteome</keyword>
<dbReference type="OrthoDB" id="4498011at2759"/>
<feature type="region of interest" description="Disordered" evidence="1">
    <location>
        <begin position="249"/>
        <end position="293"/>
    </location>
</feature>
<proteinExistence type="predicted"/>
<accession>A0A5N7BCT0</accession>
<organism evidence="2 3">
    <name type="scientific">Aspergillus bertholletiae</name>
    <dbReference type="NCBI Taxonomy" id="1226010"/>
    <lineage>
        <taxon>Eukaryota</taxon>
        <taxon>Fungi</taxon>
        <taxon>Dikarya</taxon>
        <taxon>Ascomycota</taxon>
        <taxon>Pezizomycotina</taxon>
        <taxon>Eurotiomycetes</taxon>
        <taxon>Eurotiomycetidae</taxon>
        <taxon>Eurotiales</taxon>
        <taxon>Aspergillaceae</taxon>
        <taxon>Aspergillus</taxon>
        <taxon>Aspergillus subgen. Circumdati</taxon>
    </lineage>
</organism>
<dbReference type="AlphaFoldDB" id="A0A5N7BCT0"/>
<gene>
    <name evidence="2" type="ORF">BDV26DRAFT_259274</name>
</gene>
<evidence type="ECO:0000313" key="2">
    <source>
        <dbReference type="EMBL" id="KAE8379519.1"/>
    </source>
</evidence>
<evidence type="ECO:0000256" key="1">
    <source>
        <dbReference type="SAM" id="MobiDB-lite"/>
    </source>
</evidence>
<name>A0A5N7BCT0_9EURO</name>
<dbReference type="EMBL" id="ML736193">
    <property type="protein sequence ID" value="KAE8379519.1"/>
    <property type="molecule type" value="Genomic_DNA"/>
</dbReference>
<dbReference type="Proteomes" id="UP000326198">
    <property type="component" value="Unassembled WGS sequence"/>
</dbReference>
<sequence length="372" mass="43365">MEVRTKKIIRTRIFGTSSCSHPLRRDPTVIYIRHARPKSPCITHPPRYKIIEPRKPRQAKLHPNASIRTSSPMQSRPLRFCFPFLDRTTDSNQALESESTIEWELSSDEVSTASDRANVCRPRGCHRPRRLFVVGKPENEKRTQLRTLCSPPPKKRLIRSPTKIRFGSDIEADGVDVSPHYRRSQRPSWNSRQPRDTTLSSEHKPSRREASNVEFHNHHRANPLEEQARTRSRRKVRFASDVEYVKNTNKAREARVKEQERHHAQSHRRYSSSSSLNRDLGTADNSATCGLGSPETLLKERCQIRSAYSERARPRIIHIGNRQMSEAAERIRKEAWRRHSREDLLSNLKSHSGWHRYARRFDERITMIGGSR</sequence>
<reference evidence="2 3" key="1">
    <citation type="submission" date="2019-04" db="EMBL/GenBank/DDBJ databases">
        <title>Friends and foes A comparative genomics studyof 23 Aspergillus species from section Flavi.</title>
        <authorList>
            <consortium name="DOE Joint Genome Institute"/>
            <person name="Kjaerbolling I."/>
            <person name="Vesth T."/>
            <person name="Frisvad J.C."/>
            <person name="Nybo J.L."/>
            <person name="Theobald S."/>
            <person name="Kildgaard S."/>
            <person name="Isbrandt T."/>
            <person name="Kuo A."/>
            <person name="Sato A."/>
            <person name="Lyhne E.K."/>
            <person name="Kogle M.E."/>
            <person name="Wiebenga A."/>
            <person name="Kun R.S."/>
            <person name="Lubbers R.J."/>
            <person name="Makela M.R."/>
            <person name="Barry K."/>
            <person name="Chovatia M."/>
            <person name="Clum A."/>
            <person name="Daum C."/>
            <person name="Haridas S."/>
            <person name="He G."/>
            <person name="LaButti K."/>
            <person name="Lipzen A."/>
            <person name="Mondo S."/>
            <person name="Riley R."/>
            <person name="Salamov A."/>
            <person name="Simmons B.A."/>
            <person name="Magnuson J.K."/>
            <person name="Henrissat B."/>
            <person name="Mortensen U.H."/>
            <person name="Larsen T.O."/>
            <person name="Devries R.P."/>
            <person name="Grigoriev I.V."/>
            <person name="Machida M."/>
            <person name="Baker S.E."/>
            <person name="Andersen M.R."/>
        </authorList>
    </citation>
    <scope>NUCLEOTIDE SEQUENCE [LARGE SCALE GENOMIC DNA]</scope>
    <source>
        <strain evidence="2 3">IBT 29228</strain>
    </source>
</reference>
<feature type="region of interest" description="Disordered" evidence="1">
    <location>
        <begin position="137"/>
        <end position="234"/>
    </location>
</feature>
<protein>
    <submittedName>
        <fullName evidence="2">Uncharacterized protein</fullName>
    </submittedName>
</protein>
<feature type="compositionally biased region" description="Basic and acidic residues" evidence="1">
    <location>
        <begin position="249"/>
        <end position="263"/>
    </location>
</feature>
<feature type="compositionally biased region" description="Polar residues" evidence="1">
    <location>
        <begin position="186"/>
        <end position="200"/>
    </location>
</feature>